<gene>
    <name evidence="1" type="ORF">I4641_01975</name>
</gene>
<proteinExistence type="predicted"/>
<evidence type="ECO:0000313" key="1">
    <source>
        <dbReference type="EMBL" id="MCC0175747.1"/>
    </source>
</evidence>
<protein>
    <submittedName>
        <fullName evidence="1">Uncharacterized protein</fullName>
    </submittedName>
</protein>
<name>A0A964BN16_9CYAN</name>
<reference evidence="1" key="1">
    <citation type="journal article" date="2021" name="Antonie Van Leeuwenhoek">
        <title>Draft genome and description of Waterburya agarophytonicola gen. nov. sp. nov. (Pleurocapsales, Cyanobacteria): a seaweed symbiont.</title>
        <authorList>
            <person name="Bonthond G."/>
            <person name="Shalygin S."/>
            <person name="Bayer T."/>
            <person name="Weinberger F."/>
        </authorList>
    </citation>
    <scope>NUCLEOTIDE SEQUENCE</scope>
    <source>
        <strain evidence="1">KI4</strain>
    </source>
</reference>
<dbReference type="RefSeq" id="WP_229638747.1">
    <property type="nucleotide sequence ID" value="NZ_JADWDC010000003.1"/>
</dbReference>
<dbReference type="Proteomes" id="UP000729733">
    <property type="component" value="Unassembled WGS sequence"/>
</dbReference>
<dbReference type="EMBL" id="JADWDC010000003">
    <property type="protein sequence ID" value="MCC0175747.1"/>
    <property type="molecule type" value="Genomic_DNA"/>
</dbReference>
<evidence type="ECO:0000313" key="2">
    <source>
        <dbReference type="Proteomes" id="UP000729733"/>
    </source>
</evidence>
<dbReference type="AlphaFoldDB" id="A0A964BN16"/>
<comment type="caution">
    <text evidence="1">The sequence shown here is derived from an EMBL/GenBank/DDBJ whole genome shotgun (WGS) entry which is preliminary data.</text>
</comment>
<keyword evidence="2" id="KW-1185">Reference proteome</keyword>
<organism evidence="1 2">
    <name type="scientific">Waterburya agarophytonicola KI4</name>
    <dbReference type="NCBI Taxonomy" id="2874699"/>
    <lineage>
        <taxon>Bacteria</taxon>
        <taxon>Bacillati</taxon>
        <taxon>Cyanobacteriota</taxon>
        <taxon>Cyanophyceae</taxon>
        <taxon>Pleurocapsales</taxon>
        <taxon>Hyellaceae</taxon>
        <taxon>Waterburya</taxon>
        <taxon>Waterburya agarophytonicola</taxon>
    </lineage>
</organism>
<sequence>MEETSYGKSTLPFKVNQIICLEYRSTCLYGEVIQLITSRGICWFRPICMTIQNFEGEATPENLQLIHLRSVSDLLWPIDMFRPALDTEVISLLADLDKTDKTNQSQISASRCLNQFVRQVWTAHQDKF</sequence>
<accession>A0A964BN16</accession>